<gene>
    <name evidence="1" type="ORF">VM1G_02747</name>
</gene>
<proteinExistence type="predicted"/>
<dbReference type="OrthoDB" id="5132222at2759"/>
<name>A0A194VUS3_CYTMA</name>
<reference evidence="1" key="1">
    <citation type="submission" date="2014-12" db="EMBL/GenBank/DDBJ databases">
        <title>Genome Sequence of Valsa Canker Pathogens Uncovers a Specific Adaption of Colonization on Woody Bark.</title>
        <authorList>
            <person name="Yin Z."/>
            <person name="Liu H."/>
            <person name="Gao X."/>
            <person name="Li Z."/>
            <person name="Song N."/>
            <person name="Ke X."/>
            <person name="Dai Q."/>
            <person name="Wu Y."/>
            <person name="Sun Y."/>
            <person name="Xu J.-R."/>
            <person name="Kang Z.K."/>
            <person name="Wang L."/>
            <person name="Huang L."/>
        </authorList>
    </citation>
    <scope>NUCLEOTIDE SEQUENCE [LARGE SCALE GENOMIC DNA]</scope>
    <source>
        <strain evidence="1">03-8</strain>
    </source>
</reference>
<dbReference type="Proteomes" id="UP000078559">
    <property type="component" value="Chromosome 3"/>
</dbReference>
<evidence type="ECO:0000313" key="1">
    <source>
        <dbReference type="EMBL" id="KUI67966.1"/>
    </source>
</evidence>
<keyword evidence="2" id="KW-1185">Reference proteome</keyword>
<dbReference type="AlphaFoldDB" id="A0A194VUS3"/>
<protein>
    <submittedName>
        <fullName evidence="1">Uncharacterized protein</fullName>
    </submittedName>
</protein>
<evidence type="ECO:0000313" key="2">
    <source>
        <dbReference type="Proteomes" id="UP000078559"/>
    </source>
</evidence>
<accession>A0A194VUS3</accession>
<dbReference type="EMBL" id="CM003100">
    <property type="protein sequence ID" value="KUI67966.1"/>
    <property type="molecule type" value="Genomic_DNA"/>
</dbReference>
<organism evidence="1 2">
    <name type="scientific">Cytospora mali</name>
    <name type="common">Apple Valsa canker fungus</name>
    <name type="synonym">Valsa mali</name>
    <dbReference type="NCBI Taxonomy" id="578113"/>
    <lineage>
        <taxon>Eukaryota</taxon>
        <taxon>Fungi</taxon>
        <taxon>Dikarya</taxon>
        <taxon>Ascomycota</taxon>
        <taxon>Pezizomycotina</taxon>
        <taxon>Sordariomycetes</taxon>
        <taxon>Sordariomycetidae</taxon>
        <taxon>Diaporthales</taxon>
        <taxon>Cytosporaceae</taxon>
        <taxon>Cytospora</taxon>
    </lineage>
</organism>
<sequence>MPTAGSVTLLRGFKVSVTTLDAFLGANGVDETYGSPPFYKDHPDKDDISKLLYAKITHAGGTADKNCFRVMIPAKEAHNTSTVAYVTWAWATVYAHREVVLDRDLPLEVPAGYEELRREIVSYGEKADEGDKVVGEGEIGLYMVHTYDIRGNYTPQEMRDRYVAPQHCNQCDAVFEDWRDAFDKRQIHLIEVHEFKGGRNPLPNA</sequence>